<dbReference type="InterPro" id="IPR032816">
    <property type="entry name" value="VTT_dom"/>
</dbReference>
<feature type="transmembrane region" description="Helical" evidence="6">
    <location>
        <begin position="83"/>
        <end position="104"/>
    </location>
</feature>
<evidence type="ECO:0000313" key="8">
    <source>
        <dbReference type="EMBL" id="KKN69449.1"/>
    </source>
</evidence>
<feature type="transmembrane region" description="Helical" evidence="6">
    <location>
        <begin position="196"/>
        <end position="218"/>
    </location>
</feature>
<feature type="domain" description="VTT" evidence="7">
    <location>
        <begin position="70"/>
        <end position="185"/>
    </location>
</feature>
<dbReference type="Pfam" id="PF09335">
    <property type="entry name" value="VTT_dom"/>
    <property type="match status" value="1"/>
</dbReference>
<dbReference type="AlphaFoldDB" id="A0A0F9SRC8"/>
<feature type="transmembrane region" description="Helical" evidence="6">
    <location>
        <begin position="167"/>
        <end position="184"/>
    </location>
</feature>
<comment type="caution">
    <text evidence="8">The sequence shown here is derived from an EMBL/GenBank/DDBJ whole genome shotgun (WGS) entry which is preliminary data.</text>
</comment>
<keyword evidence="5 6" id="KW-0472">Membrane</keyword>
<dbReference type="EMBL" id="LAZR01000426">
    <property type="protein sequence ID" value="KKN69449.1"/>
    <property type="molecule type" value="Genomic_DNA"/>
</dbReference>
<accession>A0A0F9SRC8</accession>
<dbReference type="InterPro" id="IPR015414">
    <property type="entry name" value="TMEM64"/>
</dbReference>
<evidence type="ECO:0000256" key="1">
    <source>
        <dbReference type="ARBA" id="ARBA00004651"/>
    </source>
</evidence>
<dbReference type="GO" id="GO:0005886">
    <property type="term" value="C:plasma membrane"/>
    <property type="evidence" value="ECO:0007669"/>
    <property type="project" value="UniProtKB-SubCell"/>
</dbReference>
<keyword evidence="2" id="KW-1003">Cell membrane</keyword>
<protein>
    <recommendedName>
        <fullName evidence="7">VTT domain-containing protein</fullName>
    </recommendedName>
</protein>
<dbReference type="PANTHER" id="PTHR12677">
    <property type="entry name" value="GOLGI APPARATUS MEMBRANE PROTEIN TVP38-RELATED"/>
    <property type="match status" value="1"/>
</dbReference>
<feature type="transmembrane region" description="Helical" evidence="6">
    <location>
        <begin position="133"/>
        <end position="155"/>
    </location>
</feature>
<name>A0A0F9SRC8_9ZZZZ</name>
<keyword evidence="3 6" id="KW-0812">Transmembrane</keyword>
<gene>
    <name evidence="8" type="ORF">LCGC14_0440860</name>
</gene>
<evidence type="ECO:0000256" key="6">
    <source>
        <dbReference type="SAM" id="Phobius"/>
    </source>
</evidence>
<reference evidence="8" key="1">
    <citation type="journal article" date="2015" name="Nature">
        <title>Complex archaea that bridge the gap between prokaryotes and eukaryotes.</title>
        <authorList>
            <person name="Spang A."/>
            <person name="Saw J.H."/>
            <person name="Jorgensen S.L."/>
            <person name="Zaremba-Niedzwiedzka K."/>
            <person name="Martijn J."/>
            <person name="Lind A.E."/>
            <person name="van Eijk R."/>
            <person name="Schleper C."/>
            <person name="Guy L."/>
            <person name="Ettema T.J."/>
        </authorList>
    </citation>
    <scope>NUCLEOTIDE SEQUENCE</scope>
</reference>
<dbReference type="PANTHER" id="PTHR12677:SF59">
    <property type="entry name" value="GOLGI APPARATUS MEMBRANE PROTEIN TVP38-RELATED"/>
    <property type="match status" value="1"/>
</dbReference>
<organism evidence="8">
    <name type="scientific">marine sediment metagenome</name>
    <dbReference type="NCBI Taxonomy" id="412755"/>
    <lineage>
        <taxon>unclassified sequences</taxon>
        <taxon>metagenomes</taxon>
        <taxon>ecological metagenomes</taxon>
    </lineage>
</organism>
<evidence type="ECO:0000256" key="4">
    <source>
        <dbReference type="ARBA" id="ARBA00022989"/>
    </source>
</evidence>
<keyword evidence="4 6" id="KW-1133">Transmembrane helix</keyword>
<comment type="subcellular location">
    <subcellularLocation>
        <location evidence="1">Cell membrane</location>
        <topology evidence="1">Multi-pass membrane protein</topology>
    </subcellularLocation>
</comment>
<sequence>MIKKILIFAVLISFVGVFFLNGGQDYLSFDTLKQHKEDLLAYADANFWQAFFITGGIYILSAVLNLPGAAIMSLAIGFIFGRWYGVLLASFASTIGAVLVFWLARYLFADWARARLENMESTKRVMAKLHGDVFGYLIFMRAVPLFPFWFVNMIFAFSPIKTREYAIGTYFGMWPVSFVLVNLGQSLSTVNSMEELFTGEVILSFVLIGVLAFITTIISRVRKNRLLAQNKSDE</sequence>
<evidence type="ECO:0000259" key="7">
    <source>
        <dbReference type="Pfam" id="PF09335"/>
    </source>
</evidence>
<proteinExistence type="predicted"/>
<evidence type="ECO:0000256" key="3">
    <source>
        <dbReference type="ARBA" id="ARBA00022692"/>
    </source>
</evidence>
<evidence type="ECO:0000256" key="5">
    <source>
        <dbReference type="ARBA" id="ARBA00023136"/>
    </source>
</evidence>
<feature type="transmembrane region" description="Helical" evidence="6">
    <location>
        <begin position="47"/>
        <end position="71"/>
    </location>
</feature>
<evidence type="ECO:0000256" key="2">
    <source>
        <dbReference type="ARBA" id="ARBA00022475"/>
    </source>
</evidence>